<evidence type="ECO:0000256" key="1">
    <source>
        <dbReference type="SAM" id="MobiDB-lite"/>
    </source>
</evidence>
<dbReference type="Proteomes" id="UP001059380">
    <property type="component" value="Chromosome"/>
</dbReference>
<sequence length="253" mass="26393">MRIFQTVLRLFLGTIFIGAFSIAGNAQPAAAPASAVGQNPAAAPVSAEAAPATAPGTPAAAAITASSVLQPALTQAQATLATIKTDKWKKGSVRDEASQNVAALLHDLQSNIPTLMTAADAEPTALSRSLPLMKHLDAFYDVLLRVEEAARVSAPSEQITALQQTMLDVNKARNTYDDQMQAYAATHEKQIFELQKELKAQQEAASKAKETAAVAPAPCKPATPVHKKKRTTTGSSTTTAKPSAGTPAATKPQ</sequence>
<dbReference type="EMBL" id="CP093313">
    <property type="protein sequence ID" value="UWZ85641.1"/>
    <property type="molecule type" value="Genomic_DNA"/>
</dbReference>
<proteinExistence type="predicted"/>
<dbReference type="AlphaFoldDB" id="A0A9J7BSS8"/>
<reference evidence="3" key="1">
    <citation type="submission" date="2021-04" db="EMBL/GenBank/DDBJ databases">
        <title>Phylogenetic analysis of Acidobacteriaceae.</title>
        <authorList>
            <person name="Qiu L."/>
            <person name="Zhang Q."/>
        </authorList>
    </citation>
    <scope>NUCLEOTIDE SEQUENCE</scope>
    <source>
        <strain evidence="3">DSM 25168</strain>
    </source>
</reference>
<evidence type="ECO:0000313" key="4">
    <source>
        <dbReference type="Proteomes" id="UP001059380"/>
    </source>
</evidence>
<dbReference type="KEGG" id="orp:MOP44_06775"/>
<protein>
    <submittedName>
        <fullName evidence="3">Uncharacterized protein</fullName>
    </submittedName>
</protein>
<organism evidence="3 4">
    <name type="scientific">Occallatibacter riparius</name>
    <dbReference type="NCBI Taxonomy" id="1002689"/>
    <lineage>
        <taxon>Bacteria</taxon>
        <taxon>Pseudomonadati</taxon>
        <taxon>Acidobacteriota</taxon>
        <taxon>Terriglobia</taxon>
        <taxon>Terriglobales</taxon>
        <taxon>Acidobacteriaceae</taxon>
        <taxon>Occallatibacter</taxon>
    </lineage>
</organism>
<feature type="compositionally biased region" description="Low complexity" evidence="1">
    <location>
        <begin position="232"/>
        <end position="253"/>
    </location>
</feature>
<keyword evidence="2" id="KW-0732">Signal</keyword>
<feature type="signal peptide" evidence="2">
    <location>
        <begin position="1"/>
        <end position="26"/>
    </location>
</feature>
<feature type="region of interest" description="Disordered" evidence="1">
    <location>
        <begin position="203"/>
        <end position="253"/>
    </location>
</feature>
<name>A0A9J7BSS8_9BACT</name>
<dbReference type="RefSeq" id="WP_260795223.1">
    <property type="nucleotide sequence ID" value="NZ_CP093313.1"/>
</dbReference>
<feature type="chain" id="PRO_5039948879" evidence="2">
    <location>
        <begin position="27"/>
        <end position="253"/>
    </location>
</feature>
<accession>A0A9J7BSS8</accession>
<evidence type="ECO:0000313" key="3">
    <source>
        <dbReference type="EMBL" id="UWZ85641.1"/>
    </source>
</evidence>
<keyword evidence="4" id="KW-1185">Reference proteome</keyword>
<gene>
    <name evidence="3" type="ORF">MOP44_06775</name>
</gene>
<evidence type="ECO:0000256" key="2">
    <source>
        <dbReference type="SAM" id="SignalP"/>
    </source>
</evidence>